<sequence>MMTGITPLGKDSVLGRTAPFTPSVFVSLIQYLSLLRMTAVDRPAVLASVVLAGGSVVVVADAFSGGCHGPAASASASADLAGFADRATGDAAVLDELAAVEALGAAAFLPALLVGGAGELDSDPAQFAAVSSPVASFAVPVFPVGGAAAGVVPLAEFASGAVQLVCGAGPTDVPAERPVRDSAFACGGLAPGVVQILYTGKLRSRDRPLGSASATAKERQDASFGFHQAKAHLLEVIRANLSKASKKLVEVLAATQDEECRRKAIAAFREIWLDPDCKPKCTITGS</sequence>
<protein>
    <submittedName>
        <fullName evidence="1">Uncharacterized protein</fullName>
    </submittedName>
</protein>
<keyword evidence="2" id="KW-1185">Reference proteome</keyword>
<reference evidence="1 2" key="1">
    <citation type="journal article" date="2018" name="Cell">
        <title>The Chara Genome: Secondary Complexity and Implications for Plant Terrestrialization.</title>
        <authorList>
            <person name="Nishiyama T."/>
            <person name="Sakayama H."/>
            <person name="Vries J.D."/>
            <person name="Buschmann H."/>
            <person name="Saint-Marcoux D."/>
            <person name="Ullrich K.K."/>
            <person name="Haas F.B."/>
            <person name="Vanderstraeten L."/>
            <person name="Becker D."/>
            <person name="Lang D."/>
            <person name="Vosolsobe S."/>
            <person name="Rombauts S."/>
            <person name="Wilhelmsson P.K.I."/>
            <person name="Janitza P."/>
            <person name="Kern R."/>
            <person name="Heyl A."/>
            <person name="Rumpler F."/>
            <person name="Villalobos L.I.A.C."/>
            <person name="Clay J.M."/>
            <person name="Skokan R."/>
            <person name="Toyoda A."/>
            <person name="Suzuki Y."/>
            <person name="Kagoshima H."/>
            <person name="Schijlen E."/>
            <person name="Tajeshwar N."/>
            <person name="Catarino B."/>
            <person name="Hetherington A.J."/>
            <person name="Saltykova A."/>
            <person name="Bonnot C."/>
            <person name="Breuninger H."/>
            <person name="Symeonidi A."/>
            <person name="Radhakrishnan G.V."/>
            <person name="Van Nieuwerburgh F."/>
            <person name="Deforce D."/>
            <person name="Chang C."/>
            <person name="Karol K.G."/>
            <person name="Hedrich R."/>
            <person name="Ulvskov P."/>
            <person name="Glockner G."/>
            <person name="Delwiche C.F."/>
            <person name="Petrasek J."/>
            <person name="Van de Peer Y."/>
            <person name="Friml J."/>
            <person name="Beilby M."/>
            <person name="Dolan L."/>
            <person name="Kohara Y."/>
            <person name="Sugano S."/>
            <person name="Fujiyama A."/>
            <person name="Delaux P.-M."/>
            <person name="Quint M."/>
            <person name="TheiBen G."/>
            <person name="Hagemann M."/>
            <person name="Harholt J."/>
            <person name="Dunand C."/>
            <person name="Zachgo S."/>
            <person name="Langdale J."/>
            <person name="Maumus F."/>
            <person name="Straeten D.V.D."/>
            <person name="Gould S.B."/>
            <person name="Rensing S.A."/>
        </authorList>
    </citation>
    <scope>NUCLEOTIDE SEQUENCE [LARGE SCALE GENOMIC DNA]</scope>
    <source>
        <strain evidence="1 2">S276</strain>
    </source>
</reference>
<dbReference type="AlphaFoldDB" id="A0A388LIZ9"/>
<comment type="caution">
    <text evidence="1">The sequence shown here is derived from an EMBL/GenBank/DDBJ whole genome shotgun (WGS) entry which is preliminary data.</text>
</comment>
<evidence type="ECO:0000313" key="2">
    <source>
        <dbReference type="Proteomes" id="UP000265515"/>
    </source>
</evidence>
<accession>A0A388LIZ9</accession>
<dbReference type="Gramene" id="GBG82304">
    <property type="protein sequence ID" value="GBG82304"/>
    <property type="gene ID" value="CBR_g34588"/>
</dbReference>
<proteinExistence type="predicted"/>
<organism evidence="1 2">
    <name type="scientific">Chara braunii</name>
    <name type="common">Braun's stonewort</name>
    <dbReference type="NCBI Taxonomy" id="69332"/>
    <lineage>
        <taxon>Eukaryota</taxon>
        <taxon>Viridiplantae</taxon>
        <taxon>Streptophyta</taxon>
        <taxon>Charophyceae</taxon>
        <taxon>Charales</taxon>
        <taxon>Characeae</taxon>
        <taxon>Chara</taxon>
    </lineage>
</organism>
<gene>
    <name evidence="1" type="ORF">CBR_g34588</name>
</gene>
<name>A0A388LIZ9_CHABU</name>
<evidence type="ECO:0000313" key="1">
    <source>
        <dbReference type="EMBL" id="GBG82304.1"/>
    </source>
</evidence>
<dbReference type="EMBL" id="BFEA01000402">
    <property type="protein sequence ID" value="GBG82304.1"/>
    <property type="molecule type" value="Genomic_DNA"/>
</dbReference>
<dbReference type="Proteomes" id="UP000265515">
    <property type="component" value="Unassembled WGS sequence"/>
</dbReference>